<dbReference type="Proteomes" id="UP000054477">
    <property type="component" value="Unassembled WGS sequence"/>
</dbReference>
<feature type="region of interest" description="Disordered" evidence="1">
    <location>
        <begin position="451"/>
        <end position="637"/>
    </location>
</feature>
<evidence type="ECO:0000313" key="2">
    <source>
        <dbReference type="EMBL" id="KIJ99775.1"/>
    </source>
</evidence>
<feature type="compositionally biased region" description="Basic and acidic residues" evidence="1">
    <location>
        <begin position="507"/>
        <end position="519"/>
    </location>
</feature>
<sequence>MPTVYDKRCATAIEASGNAVSDTVAPQAVGHPTRSKKIPDASVQAIVNTGSTPAVKRPRRSKKSVCHCSERSSLTSAIRKTSKAAKRAQKSALTTDNDSVTDTDASNKAVVDAQPTQDEHSTTAASAMVNQDRLTSEATQAVVAKTKGVVSTSDQQEPAQSNIPRTIRAYGRQQEVMAVDDPDATPTQNHVSRGNRLVSSESTPPSFYMKCNLHRHMDDLPDAAEDIFYNRNPNPRASNSSASAPSGLPLSLQAMLRSASARLSPPADETFAINSTLIPTNESSGFLPSSPISRTTGPAPHSRGVYNIRNRPKIPPLNVIDPTLSYRKPMTPDPVSSDDEFDSTMPSDDGLPLPPASSLPHPGTVYFCCIGRAIEDLGYVGYRSRILLAMAGDWNEYAPYIGWYNRGSQQWERLPPGYTTEEPRATHPLGDVEEWWEEAEMIAQLRADELESGGAKESGHQADEVESGNDKESGGAKEYGDEAESRPEADQDCEMGYRSESSVTHSDYSETKKARLLRREHARKNRGLGHDDMDTAEEEADDEKIMEEEDERERRQMKNKKGLKKPSDTNHGKSEDFAEKLRRLAKSKPPAQRPSADGGVSDANAEGASEIPTARPVASTKALGKKRDVPAESMKRGPYTAHETQLAMELAETIVAYCKNMGRTPESVLRKGGFNVSLSREASRWDIWQMYLRYQPYNPTKSGGPWVTQAAALYNNLVEKLSAEEMDKFVEEMVSELAERRPEMDGQEFKITKTALKQVQDLATALGRADVDMIGIIIPRDPVANQAATVLTGNPLLQRVIEHCQADIKQMLHHLTTLLRQLIEPESVDISQLLGGDIAKLPQNEELSIPQSPTIAGGLIKPSKPFTKSSKTAKPIANSFDPDLNLPMTAVPAAYWECRGTEMSRDRARRCVPQLLRYQMVEWAGPEVASGSSVWANFLTHCQYKSLEAGSEAWLEIPIVTGATELGKVLVLARVKQCLAEVHNAARQKDGGPDVAPLLRARARSQAVEENTLKVVKKKMTKTTQSDAQKRKLHEEPKHRPKVIYIEDPPSDDDSDRCSDEEMADDTHPVVNSPTASPPAKRVRREETAPEDSGPDASQTMNPHTRPHHPRTEQNDSESEPVHKPRGTSQRPSTQDDAGLDPAGGFRFRGPHDNYYTDVNMHDEGEHDSLEDYHPTLLEHPHLGQHPRQYGLSGFGGRGRYSHPYEFAGYYGQGHEGFTGYGHQRFGRGPLENGDDLDRFLEGNLLRRQYPGEGHGL</sequence>
<reference evidence="2 3" key="1">
    <citation type="submission" date="2014-04" db="EMBL/GenBank/DDBJ databases">
        <authorList>
            <consortium name="DOE Joint Genome Institute"/>
            <person name="Kuo A."/>
            <person name="Kohler A."/>
            <person name="Nagy L.G."/>
            <person name="Floudas D."/>
            <person name="Copeland A."/>
            <person name="Barry K.W."/>
            <person name="Cichocki N."/>
            <person name="Veneault-Fourrey C."/>
            <person name="LaButti K."/>
            <person name="Lindquist E.A."/>
            <person name="Lipzen A."/>
            <person name="Lundell T."/>
            <person name="Morin E."/>
            <person name="Murat C."/>
            <person name="Sun H."/>
            <person name="Tunlid A."/>
            <person name="Henrissat B."/>
            <person name="Grigoriev I.V."/>
            <person name="Hibbett D.S."/>
            <person name="Martin F."/>
            <person name="Nordberg H.P."/>
            <person name="Cantor M.N."/>
            <person name="Hua S.X."/>
        </authorList>
    </citation>
    <scope>NUCLEOTIDE SEQUENCE [LARGE SCALE GENOMIC DNA]</scope>
    <source>
        <strain evidence="2 3">LaAM-08-1</strain>
    </source>
</reference>
<feature type="region of interest" description="Disordered" evidence="1">
    <location>
        <begin position="182"/>
        <end position="203"/>
    </location>
</feature>
<feature type="compositionally biased region" description="Acidic residues" evidence="1">
    <location>
        <begin position="534"/>
        <end position="551"/>
    </location>
</feature>
<feature type="compositionally biased region" description="Basic and acidic residues" evidence="1">
    <location>
        <begin position="1028"/>
        <end position="1038"/>
    </location>
</feature>
<protein>
    <submittedName>
        <fullName evidence="2">Uncharacterized protein</fullName>
    </submittedName>
</protein>
<feature type="compositionally biased region" description="Basic and acidic residues" evidence="1">
    <location>
        <begin position="625"/>
        <end position="635"/>
    </location>
</feature>
<accession>A0A0C9X416</accession>
<evidence type="ECO:0000313" key="3">
    <source>
        <dbReference type="Proteomes" id="UP000054477"/>
    </source>
</evidence>
<organism evidence="2 3">
    <name type="scientific">Laccaria amethystina LaAM-08-1</name>
    <dbReference type="NCBI Taxonomy" id="1095629"/>
    <lineage>
        <taxon>Eukaryota</taxon>
        <taxon>Fungi</taxon>
        <taxon>Dikarya</taxon>
        <taxon>Basidiomycota</taxon>
        <taxon>Agaricomycotina</taxon>
        <taxon>Agaricomycetes</taxon>
        <taxon>Agaricomycetidae</taxon>
        <taxon>Agaricales</taxon>
        <taxon>Agaricineae</taxon>
        <taxon>Hydnangiaceae</taxon>
        <taxon>Laccaria</taxon>
    </lineage>
</organism>
<name>A0A0C9X416_9AGAR</name>
<feature type="compositionally biased region" description="Polar residues" evidence="1">
    <location>
        <begin position="282"/>
        <end position="296"/>
    </location>
</feature>
<feature type="compositionally biased region" description="Basic residues" evidence="1">
    <location>
        <begin position="555"/>
        <end position="564"/>
    </location>
</feature>
<feature type="region of interest" description="Disordered" evidence="1">
    <location>
        <begin position="1015"/>
        <end position="1169"/>
    </location>
</feature>
<feature type="compositionally biased region" description="Basic and acidic residues" evidence="1">
    <location>
        <begin position="457"/>
        <end position="489"/>
    </location>
</feature>
<feature type="compositionally biased region" description="Polar residues" evidence="1">
    <location>
        <begin position="91"/>
        <end position="106"/>
    </location>
</feature>
<feature type="region of interest" description="Disordered" evidence="1">
    <location>
        <begin position="85"/>
        <end position="125"/>
    </location>
</feature>
<feature type="region of interest" description="Disordered" evidence="1">
    <location>
        <begin position="282"/>
        <end position="356"/>
    </location>
</feature>
<dbReference type="AlphaFoldDB" id="A0A0C9X416"/>
<feature type="compositionally biased region" description="Basic and acidic residues" evidence="1">
    <location>
        <begin position="1160"/>
        <end position="1169"/>
    </location>
</feature>
<keyword evidence="3" id="KW-1185">Reference proteome</keyword>
<reference evidence="3" key="2">
    <citation type="submission" date="2015-01" db="EMBL/GenBank/DDBJ databases">
        <title>Evolutionary Origins and Diversification of the Mycorrhizal Mutualists.</title>
        <authorList>
            <consortium name="DOE Joint Genome Institute"/>
            <consortium name="Mycorrhizal Genomics Consortium"/>
            <person name="Kohler A."/>
            <person name="Kuo A."/>
            <person name="Nagy L.G."/>
            <person name="Floudas D."/>
            <person name="Copeland A."/>
            <person name="Barry K.W."/>
            <person name="Cichocki N."/>
            <person name="Veneault-Fourrey C."/>
            <person name="LaButti K."/>
            <person name="Lindquist E.A."/>
            <person name="Lipzen A."/>
            <person name="Lundell T."/>
            <person name="Morin E."/>
            <person name="Murat C."/>
            <person name="Riley R."/>
            <person name="Ohm R."/>
            <person name="Sun H."/>
            <person name="Tunlid A."/>
            <person name="Henrissat B."/>
            <person name="Grigoriev I.V."/>
            <person name="Hibbett D.S."/>
            <person name="Martin F."/>
        </authorList>
    </citation>
    <scope>NUCLEOTIDE SEQUENCE [LARGE SCALE GENOMIC DNA]</scope>
    <source>
        <strain evidence="3">LaAM-08-1</strain>
    </source>
</reference>
<proteinExistence type="predicted"/>
<dbReference type="EMBL" id="KN838640">
    <property type="protein sequence ID" value="KIJ99775.1"/>
    <property type="molecule type" value="Genomic_DNA"/>
</dbReference>
<evidence type="ECO:0000256" key="1">
    <source>
        <dbReference type="SAM" id="MobiDB-lite"/>
    </source>
</evidence>
<gene>
    <name evidence="2" type="ORF">K443DRAFT_132934</name>
</gene>
<feature type="compositionally biased region" description="Polar residues" evidence="1">
    <location>
        <begin position="185"/>
        <end position="203"/>
    </location>
</feature>
<dbReference type="HOGENOM" id="CLU_261528_0_0_1"/>
<dbReference type="OrthoDB" id="3099915at2759"/>
<feature type="compositionally biased region" description="Polar residues" evidence="1">
    <location>
        <begin position="1127"/>
        <end position="1136"/>
    </location>
</feature>
<feature type="compositionally biased region" description="Basic and acidic residues" evidence="1">
    <location>
        <begin position="1056"/>
        <end position="1068"/>
    </location>
</feature>
<feature type="compositionally biased region" description="Basic and acidic residues" evidence="1">
    <location>
        <begin position="565"/>
        <end position="582"/>
    </location>
</feature>